<proteinExistence type="predicted"/>
<keyword evidence="2" id="KW-1185">Reference proteome</keyword>
<accession>A0A1H2YCZ5</accession>
<sequence>MRETLKAMIQVQTLKDEGLTNVAIGQRLRIHRETVAAYLTKMQQARDEGRPIDDVVTRRSRRSMMEPFLNHIRERLSDYP</sequence>
<name>A0A1H2YCZ5_9BACL</name>
<dbReference type="Proteomes" id="UP000182589">
    <property type="component" value="Unassembled WGS sequence"/>
</dbReference>
<dbReference type="RefSeq" id="WP_074693929.1">
    <property type="nucleotide sequence ID" value="NZ_FNOJ01000033.1"/>
</dbReference>
<protein>
    <recommendedName>
        <fullName evidence="3">Homeodomain-like domain-containing protein</fullName>
    </recommendedName>
</protein>
<gene>
    <name evidence="1" type="ORF">SAMN04489725_1338</name>
</gene>
<dbReference type="AlphaFoldDB" id="A0A1H2YCZ5"/>
<organism evidence="1 2">
    <name type="scientific">Alicyclobacillus hesperidum</name>
    <dbReference type="NCBI Taxonomy" id="89784"/>
    <lineage>
        <taxon>Bacteria</taxon>
        <taxon>Bacillati</taxon>
        <taxon>Bacillota</taxon>
        <taxon>Bacilli</taxon>
        <taxon>Bacillales</taxon>
        <taxon>Alicyclobacillaceae</taxon>
        <taxon>Alicyclobacillus</taxon>
    </lineage>
</organism>
<evidence type="ECO:0000313" key="1">
    <source>
        <dbReference type="EMBL" id="SDX03046.1"/>
    </source>
</evidence>
<reference evidence="2" key="1">
    <citation type="submission" date="2016-10" db="EMBL/GenBank/DDBJ databases">
        <authorList>
            <person name="Varghese N."/>
        </authorList>
    </citation>
    <scope>NUCLEOTIDE SEQUENCE [LARGE SCALE GENOMIC DNA]</scope>
    <source>
        <strain evidence="2">DSM 12489</strain>
    </source>
</reference>
<evidence type="ECO:0000313" key="2">
    <source>
        <dbReference type="Proteomes" id="UP000182589"/>
    </source>
</evidence>
<dbReference type="EMBL" id="FNOJ01000033">
    <property type="protein sequence ID" value="SDX03046.1"/>
    <property type="molecule type" value="Genomic_DNA"/>
</dbReference>
<feature type="non-terminal residue" evidence="1">
    <location>
        <position position="80"/>
    </location>
</feature>
<evidence type="ECO:0008006" key="3">
    <source>
        <dbReference type="Google" id="ProtNLM"/>
    </source>
</evidence>